<keyword evidence="1" id="KW-0732">Signal</keyword>
<dbReference type="PROSITE" id="PS50287">
    <property type="entry name" value="SRCR_2"/>
    <property type="match status" value="2"/>
</dbReference>
<feature type="disulfide bond" evidence="5">
    <location>
        <begin position="13"/>
        <end position="23"/>
    </location>
</feature>
<dbReference type="SUPFAM" id="SSF56487">
    <property type="entry name" value="SRCR-like"/>
    <property type="match status" value="2"/>
</dbReference>
<reference evidence="7 8" key="1">
    <citation type="submission" date="2019-09" db="EMBL/GenBank/DDBJ databases">
        <title>Bird 10,000 Genomes (B10K) Project - Family phase.</title>
        <authorList>
            <person name="Zhang G."/>
        </authorList>
    </citation>
    <scope>NUCLEOTIDE SEQUENCE [LARGE SCALE GENOMIC DNA]</scope>
    <source>
        <strain evidence="7">B10K-DU-001-03</strain>
        <tissue evidence="7">Muscle</tissue>
    </source>
</reference>
<gene>
    <name evidence="7" type="primary">Cd163_0</name>
    <name evidence="7" type="ORF">SCLMEX_R01442</name>
</gene>
<protein>
    <submittedName>
        <fullName evidence="7">C163A protein</fullName>
    </submittedName>
</protein>
<evidence type="ECO:0000259" key="6">
    <source>
        <dbReference type="PROSITE" id="PS50287"/>
    </source>
</evidence>
<keyword evidence="2" id="KW-0677">Repeat</keyword>
<evidence type="ECO:0000256" key="3">
    <source>
        <dbReference type="ARBA" id="ARBA00023157"/>
    </source>
</evidence>
<evidence type="ECO:0000256" key="5">
    <source>
        <dbReference type="PROSITE-ProRule" id="PRU00196"/>
    </source>
</evidence>
<evidence type="ECO:0000256" key="2">
    <source>
        <dbReference type="ARBA" id="ARBA00022737"/>
    </source>
</evidence>
<dbReference type="PANTHER" id="PTHR19331">
    <property type="entry name" value="SCAVENGER RECEPTOR DOMAIN-CONTAINING"/>
    <property type="match status" value="1"/>
</dbReference>
<name>A0A7K8WBE9_9FURN</name>
<evidence type="ECO:0000256" key="4">
    <source>
        <dbReference type="ARBA" id="ARBA00023180"/>
    </source>
</evidence>
<feature type="domain" description="SRCR" evidence="6">
    <location>
        <begin position="54"/>
        <end position="154"/>
    </location>
</feature>
<dbReference type="SMART" id="SM00202">
    <property type="entry name" value="SR"/>
    <property type="match status" value="1"/>
</dbReference>
<feature type="disulfide bond" evidence="5">
    <location>
        <begin position="79"/>
        <end position="143"/>
    </location>
</feature>
<accession>A0A7K8WBE9</accession>
<sequence length="171" mass="17885">EGSGPTWNRELQCVGNESLLASCPRGPPREQPCNHSRDAGVICTPLPVLEGTAFRLVNGSTACEGRVELHVRGTWGTVCASRWDLEDGHVLCRHLGCGFATSVPDGGSFGAASGPVWRDSFHCDGSEAHMGQCPVTALGASPCPAGTPAAVICSGECRKSPARSQELPERC</sequence>
<dbReference type="OrthoDB" id="536948at2759"/>
<dbReference type="Proteomes" id="UP000588334">
    <property type="component" value="Unassembled WGS sequence"/>
</dbReference>
<dbReference type="PRINTS" id="PR00258">
    <property type="entry name" value="SPERACTRCPTR"/>
</dbReference>
<evidence type="ECO:0000313" key="7">
    <source>
        <dbReference type="EMBL" id="NXF76093.1"/>
    </source>
</evidence>
<feature type="non-terminal residue" evidence="7">
    <location>
        <position position="1"/>
    </location>
</feature>
<feature type="disulfide bond" evidence="5">
    <location>
        <begin position="92"/>
        <end position="153"/>
    </location>
</feature>
<evidence type="ECO:0000313" key="8">
    <source>
        <dbReference type="Proteomes" id="UP000588334"/>
    </source>
</evidence>
<dbReference type="InterPro" id="IPR036772">
    <property type="entry name" value="SRCR-like_dom_sf"/>
</dbReference>
<keyword evidence="8" id="KW-1185">Reference proteome</keyword>
<feature type="domain" description="SRCR" evidence="6">
    <location>
        <begin position="1"/>
        <end position="44"/>
    </location>
</feature>
<evidence type="ECO:0000256" key="1">
    <source>
        <dbReference type="ARBA" id="ARBA00022729"/>
    </source>
</evidence>
<dbReference type="AlphaFoldDB" id="A0A7K8WBE9"/>
<dbReference type="GO" id="GO:0016020">
    <property type="term" value="C:membrane"/>
    <property type="evidence" value="ECO:0007669"/>
    <property type="project" value="InterPro"/>
</dbReference>
<dbReference type="PANTHER" id="PTHR19331:SF484">
    <property type="entry name" value="SRCR DOMAIN-CONTAINING PROTEIN"/>
    <property type="match status" value="1"/>
</dbReference>
<proteinExistence type="predicted"/>
<dbReference type="Pfam" id="PF00530">
    <property type="entry name" value="SRCR"/>
    <property type="match status" value="2"/>
</dbReference>
<organism evidence="7 8">
    <name type="scientific">Sclerurus mexicanus</name>
    <name type="common">tawny-throated leaftosser</name>
    <dbReference type="NCBI Taxonomy" id="265632"/>
    <lineage>
        <taxon>Eukaryota</taxon>
        <taxon>Metazoa</taxon>
        <taxon>Chordata</taxon>
        <taxon>Craniata</taxon>
        <taxon>Vertebrata</taxon>
        <taxon>Euteleostomi</taxon>
        <taxon>Archelosauria</taxon>
        <taxon>Archosauria</taxon>
        <taxon>Dinosauria</taxon>
        <taxon>Saurischia</taxon>
        <taxon>Theropoda</taxon>
        <taxon>Coelurosauria</taxon>
        <taxon>Aves</taxon>
        <taxon>Neognathae</taxon>
        <taxon>Neoaves</taxon>
        <taxon>Telluraves</taxon>
        <taxon>Australaves</taxon>
        <taxon>Passeriformes</taxon>
        <taxon>Furnariidae</taxon>
        <taxon>Sclerurus</taxon>
    </lineage>
</organism>
<feature type="disulfide bond" evidence="5">
    <location>
        <begin position="123"/>
        <end position="133"/>
    </location>
</feature>
<dbReference type="FunFam" id="3.10.250.10:FF:000004">
    <property type="entry name" value="Scavenger receptor cysteine-rich type 1 protein M130"/>
    <property type="match status" value="1"/>
</dbReference>
<dbReference type="PROSITE" id="PS00420">
    <property type="entry name" value="SRCR_1"/>
    <property type="match status" value="1"/>
</dbReference>
<dbReference type="InterPro" id="IPR001190">
    <property type="entry name" value="SRCR"/>
</dbReference>
<dbReference type="EMBL" id="VWZF01003088">
    <property type="protein sequence ID" value="NXF76093.1"/>
    <property type="molecule type" value="Genomic_DNA"/>
</dbReference>
<comment type="caution">
    <text evidence="5">Lacks conserved residue(s) required for the propagation of feature annotation.</text>
</comment>
<feature type="non-terminal residue" evidence="7">
    <location>
        <position position="171"/>
    </location>
</feature>
<dbReference type="Gene3D" id="3.10.250.10">
    <property type="entry name" value="SRCR-like domain"/>
    <property type="match status" value="2"/>
</dbReference>
<keyword evidence="3 5" id="KW-1015">Disulfide bond</keyword>
<comment type="caution">
    <text evidence="7">The sequence shown here is derived from an EMBL/GenBank/DDBJ whole genome shotgun (WGS) entry which is preliminary data.</text>
</comment>
<keyword evidence="4" id="KW-0325">Glycoprotein</keyword>